<reference evidence="5" key="1">
    <citation type="submission" date="2023-08" db="EMBL/GenBank/DDBJ databases">
        <title>Rhodospirillaceae gen. nov., a novel taxon isolated from the Yangtze River Yuezi River estuary sludge.</title>
        <authorList>
            <person name="Ruan L."/>
        </authorList>
    </citation>
    <scope>NUCLEOTIDE SEQUENCE [LARGE SCALE GENOMIC DNA]</scope>
    <source>
        <strain evidence="5">R-7</strain>
    </source>
</reference>
<evidence type="ECO:0000313" key="4">
    <source>
        <dbReference type="EMBL" id="MDQ7250949.1"/>
    </source>
</evidence>
<protein>
    <submittedName>
        <fullName evidence="4">CDP-alcohol phosphatidyltransferase family protein</fullName>
    </submittedName>
</protein>
<proteinExistence type="inferred from homology"/>
<dbReference type="Gene3D" id="1.20.120.1760">
    <property type="match status" value="1"/>
</dbReference>
<comment type="similarity">
    <text evidence="2">Belongs to the CDP-alcohol phosphatidyltransferase class-I family.</text>
</comment>
<keyword evidence="5" id="KW-1185">Reference proteome</keyword>
<feature type="transmembrane region" description="Helical" evidence="3">
    <location>
        <begin position="149"/>
        <end position="170"/>
    </location>
</feature>
<keyword evidence="3" id="KW-1133">Transmembrane helix</keyword>
<dbReference type="Proteomes" id="UP001230156">
    <property type="component" value="Unassembled WGS sequence"/>
</dbReference>
<comment type="caution">
    <text evidence="4">The sequence shown here is derived from an EMBL/GenBank/DDBJ whole genome shotgun (WGS) entry which is preliminary data.</text>
</comment>
<dbReference type="InterPro" id="IPR000462">
    <property type="entry name" value="CDP-OH_P_trans"/>
</dbReference>
<organism evidence="4 5">
    <name type="scientific">Dongia sedimenti</name>
    <dbReference type="NCBI Taxonomy" id="3064282"/>
    <lineage>
        <taxon>Bacteria</taxon>
        <taxon>Pseudomonadati</taxon>
        <taxon>Pseudomonadota</taxon>
        <taxon>Alphaproteobacteria</taxon>
        <taxon>Rhodospirillales</taxon>
        <taxon>Dongiaceae</taxon>
        <taxon>Dongia</taxon>
    </lineage>
</organism>
<evidence type="ECO:0000256" key="3">
    <source>
        <dbReference type="SAM" id="Phobius"/>
    </source>
</evidence>
<dbReference type="PROSITE" id="PS00379">
    <property type="entry name" value="CDP_ALCOHOL_P_TRANSF"/>
    <property type="match status" value="1"/>
</dbReference>
<evidence type="ECO:0000313" key="5">
    <source>
        <dbReference type="Proteomes" id="UP001230156"/>
    </source>
</evidence>
<keyword evidence="1 2" id="KW-0808">Transferase</keyword>
<evidence type="ECO:0000256" key="1">
    <source>
        <dbReference type="ARBA" id="ARBA00022679"/>
    </source>
</evidence>
<dbReference type="Pfam" id="PF01066">
    <property type="entry name" value="CDP-OH_P_transf"/>
    <property type="match status" value="1"/>
</dbReference>
<dbReference type="RefSeq" id="WP_379960826.1">
    <property type="nucleotide sequence ID" value="NZ_JAUYVI010000008.1"/>
</dbReference>
<gene>
    <name evidence="4" type="ORF">Q8A70_24900</name>
</gene>
<dbReference type="InterPro" id="IPR048254">
    <property type="entry name" value="CDP_ALCOHOL_P_TRANSF_CS"/>
</dbReference>
<sequence>MIDTKIRYWIVEAITISRLVAALLFASIAFQSLPLMLVVGLYVTAAASDLADGFLARRFKVVSNFGRAFDLVSDKSLTIVSLLYAAARGVDLLPLSIIGTREIIMIGARMITVSGTPLFPTSRFFGGVFSFLVWGNTVLLILCHKHDDIFLIANLIYWLCAILGAANALYRIKSSAHRIRVASEFDQ</sequence>
<accession>A0ABU0YTA9</accession>
<name>A0ABU0YTA9_9PROT</name>
<keyword evidence="3" id="KW-0472">Membrane</keyword>
<dbReference type="EMBL" id="JAUYVI010000008">
    <property type="protein sequence ID" value="MDQ7250949.1"/>
    <property type="molecule type" value="Genomic_DNA"/>
</dbReference>
<keyword evidence="3" id="KW-0812">Transmembrane</keyword>
<dbReference type="InterPro" id="IPR043130">
    <property type="entry name" value="CDP-OH_PTrfase_TM_dom"/>
</dbReference>
<evidence type="ECO:0000256" key="2">
    <source>
        <dbReference type="RuleBase" id="RU003750"/>
    </source>
</evidence>